<reference evidence="1 2" key="1">
    <citation type="journal article" date="2019" name="Nat. Ecol. Evol.">
        <title>Megaphylogeny resolves global patterns of mushroom evolution.</title>
        <authorList>
            <person name="Varga T."/>
            <person name="Krizsan K."/>
            <person name="Foldi C."/>
            <person name="Dima B."/>
            <person name="Sanchez-Garcia M."/>
            <person name="Sanchez-Ramirez S."/>
            <person name="Szollosi G.J."/>
            <person name="Szarkandi J.G."/>
            <person name="Papp V."/>
            <person name="Albert L."/>
            <person name="Andreopoulos W."/>
            <person name="Angelini C."/>
            <person name="Antonin V."/>
            <person name="Barry K.W."/>
            <person name="Bougher N.L."/>
            <person name="Buchanan P."/>
            <person name="Buyck B."/>
            <person name="Bense V."/>
            <person name="Catcheside P."/>
            <person name="Chovatia M."/>
            <person name="Cooper J."/>
            <person name="Damon W."/>
            <person name="Desjardin D."/>
            <person name="Finy P."/>
            <person name="Geml J."/>
            <person name="Haridas S."/>
            <person name="Hughes K."/>
            <person name="Justo A."/>
            <person name="Karasinski D."/>
            <person name="Kautmanova I."/>
            <person name="Kiss B."/>
            <person name="Kocsube S."/>
            <person name="Kotiranta H."/>
            <person name="LaButti K.M."/>
            <person name="Lechner B.E."/>
            <person name="Liimatainen K."/>
            <person name="Lipzen A."/>
            <person name="Lukacs Z."/>
            <person name="Mihaltcheva S."/>
            <person name="Morgado L.N."/>
            <person name="Niskanen T."/>
            <person name="Noordeloos M.E."/>
            <person name="Ohm R.A."/>
            <person name="Ortiz-Santana B."/>
            <person name="Ovrebo C."/>
            <person name="Racz N."/>
            <person name="Riley R."/>
            <person name="Savchenko A."/>
            <person name="Shiryaev A."/>
            <person name="Soop K."/>
            <person name="Spirin V."/>
            <person name="Szebenyi C."/>
            <person name="Tomsovsky M."/>
            <person name="Tulloss R.E."/>
            <person name="Uehling J."/>
            <person name="Grigoriev I.V."/>
            <person name="Vagvolgyi C."/>
            <person name="Papp T."/>
            <person name="Martin F.M."/>
            <person name="Miettinen O."/>
            <person name="Hibbett D.S."/>
            <person name="Nagy L.G."/>
        </authorList>
    </citation>
    <scope>NUCLEOTIDE SEQUENCE [LARGE SCALE GENOMIC DNA]</scope>
    <source>
        <strain evidence="1 2">NL-1719</strain>
    </source>
</reference>
<dbReference type="Proteomes" id="UP000308600">
    <property type="component" value="Unassembled WGS sequence"/>
</dbReference>
<accession>A0ACD3AUQ1</accession>
<organism evidence="1 2">
    <name type="scientific">Pluteus cervinus</name>
    <dbReference type="NCBI Taxonomy" id="181527"/>
    <lineage>
        <taxon>Eukaryota</taxon>
        <taxon>Fungi</taxon>
        <taxon>Dikarya</taxon>
        <taxon>Basidiomycota</taxon>
        <taxon>Agaricomycotina</taxon>
        <taxon>Agaricomycetes</taxon>
        <taxon>Agaricomycetidae</taxon>
        <taxon>Agaricales</taxon>
        <taxon>Pluteineae</taxon>
        <taxon>Pluteaceae</taxon>
        <taxon>Pluteus</taxon>
    </lineage>
</organism>
<protein>
    <submittedName>
        <fullName evidence="1">Uncharacterized protein</fullName>
    </submittedName>
</protein>
<feature type="non-terminal residue" evidence="1">
    <location>
        <position position="80"/>
    </location>
</feature>
<proteinExistence type="predicted"/>
<dbReference type="EMBL" id="ML208333">
    <property type="protein sequence ID" value="TFK69290.1"/>
    <property type="molecule type" value="Genomic_DNA"/>
</dbReference>
<evidence type="ECO:0000313" key="1">
    <source>
        <dbReference type="EMBL" id="TFK69290.1"/>
    </source>
</evidence>
<name>A0ACD3AUQ1_9AGAR</name>
<gene>
    <name evidence="1" type="ORF">BDN72DRAFT_768171</name>
</gene>
<keyword evidence="2" id="KW-1185">Reference proteome</keyword>
<evidence type="ECO:0000313" key="2">
    <source>
        <dbReference type="Proteomes" id="UP000308600"/>
    </source>
</evidence>
<sequence length="80" mass="9172">MDTNGPNLPAEVWSRIFELSCTDSGFTGQSLSLVSRSFHRFSGPYKLQSISLRNIKFICRFLALLHTLAPNQRRIHYLCI</sequence>